<evidence type="ECO:0000256" key="2">
    <source>
        <dbReference type="ARBA" id="ARBA00022670"/>
    </source>
</evidence>
<dbReference type="InterPro" id="IPR033121">
    <property type="entry name" value="PEPTIDASE_A1"/>
</dbReference>
<dbReference type="InterPro" id="IPR001461">
    <property type="entry name" value="Aspartic_peptidase_A1"/>
</dbReference>
<comment type="similarity">
    <text evidence="1">Belongs to the peptidase A1 family.</text>
</comment>
<evidence type="ECO:0000256" key="6">
    <source>
        <dbReference type="PIRSR" id="PIRSR601461-1"/>
    </source>
</evidence>
<evidence type="ECO:0000313" key="10">
    <source>
        <dbReference type="EMBL" id="OTG17961.1"/>
    </source>
</evidence>
<keyword evidence="2" id="KW-0645">Protease</keyword>
<dbReference type="InterPro" id="IPR021109">
    <property type="entry name" value="Peptidase_aspartic_dom_sf"/>
</dbReference>
<feature type="active site" evidence="6">
    <location>
        <position position="311"/>
    </location>
</feature>
<dbReference type="PANTHER" id="PTHR47967:SF19">
    <property type="entry name" value="NEPENTHESIN"/>
    <property type="match status" value="1"/>
</dbReference>
<evidence type="ECO:0000256" key="7">
    <source>
        <dbReference type="SAM" id="Phobius"/>
    </source>
</evidence>
<dbReference type="GO" id="GO:0004190">
    <property type="term" value="F:aspartic-type endopeptidase activity"/>
    <property type="evidence" value="ECO:0000318"/>
    <property type="project" value="GO_Central"/>
</dbReference>
<dbReference type="Gramene" id="mRNA:HanXRQr2_Chr08g0329021">
    <property type="protein sequence ID" value="CDS:HanXRQr2_Chr08g0329021.1"/>
    <property type="gene ID" value="HanXRQr2_Chr08g0329021"/>
</dbReference>
<dbReference type="InterPro" id="IPR032861">
    <property type="entry name" value="TAXi_N"/>
</dbReference>
<dbReference type="Gene3D" id="2.40.70.10">
    <property type="entry name" value="Acid Proteases"/>
    <property type="match status" value="2"/>
</dbReference>
<accession>A0A251U6M6</accession>
<keyword evidence="7" id="KW-0812">Transmembrane</keyword>
<dbReference type="InterPro" id="IPR032799">
    <property type="entry name" value="TAXi_C"/>
</dbReference>
<gene>
    <name evidence="10" type="ORF">HannXRQ_Chr08g0217931</name>
    <name evidence="9" type="ORF">HanXRQr2_Chr08g0329021</name>
</gene>
<feature type="transmembrane region" description="Helical" evidence="7">
    <location>
        <begin position="47"/>
        <end position="65"/>
    </location>
</feature>
<evidence type="ECO:0000259" key="8">
    <source>
        <dbReference type="PROSITE" id="PS51767"/>
    </source>
</evidence>
<protein>
    <submittedName>
        <fullName evidence="9">Nepenthesin</fullName>
        <ecNumber evidence="9">3.4.23.12</ecNumber>
    </submittedName>
    <submittedName>
        <fullName evidence="10">Putative aspartic peptidase A1 family</fullName>
    </submittedName>
</protein>
<evidence type="ECO:0000256" key="1">
    <source>
        <dbReference type="ARBA" id="ARBA00007447"/>
    </source>
</evidence>
<organism evidence="10 11">
    <name type="scientific">Helianthus annuus</name>
    <name type="common">Common sunflower</name>
    <dbReference type="NCBI Taxonomy" id="4232"/>
    <lineage>
        <taxon>Eukaryota</taxon>
        <taxon>Viridiplantae</taxon>
        <taxon>Streptophyta</taxon>
        <taxon>Embryophyta</taxon>
        <taxon>Tracheophyta</taxon>
        <taxon>Spermatophyta</taxon>
        <taxon>Magnoliopsida</taxon>
        <taxon>eudicotyledons</taxon>
        <taxon>Gunneridae</taxon>
        <taxon>Pentapetalae</taxon>
        <taxon>asterids</taxon>
        <taxon>campanulids</taxon>
        <taxon>Asterales</taxon>
        <taxon>Asteraceae</taxon>
        <taxon>Asteroideae</taxon>
        <taxon>Heliantheae alliance</taxon>
        <taxon>Heliantheae</taxon>
        <taxon>Helianthus</taxon>
    </lineage>
</organism>
<feature type="active site" evidence="6">
    <location>
        <position position="130"/>
    </location>
</feature>
<dbReference type="AlphaFoldDB" id="A0A251U6M6"/>
<dbReference type="Proteomes" id="UP000215914">
    <property type="component" value="Chromosome 8"/>
</dbReference>
<dbReference type="Pfam" id="PF14541">
    <property type="entry name" value="TAXi_C"/>
    <property type="match status" value="1"/>
</dbReference>
<dbReference type="EMBL" id="MNCJ02000323">
    <property type="protein sequence ID" value="KAF5794523.1"/>
    <property type="molecule type" value="Genomic_DNA"/>
</dbReference>
<name>A0A251U6M6_HELAN</name>
<dbReference type="EC" id="3.4.23.12" evidence="9"/>
<dbReference type="InterPro" id="IPR034161">
    <property type="entry name" value="Pepsin-like_plant"/>
</dbReference>
<dbReference type="EMBL" id="CM007897">
    <property type="protein sequence ID" value="OTG17961.1"/>
    <property type="molecule type" value="Genomic_DNA"/>
</dbReference>
<evidence type="ECO:0000256" key="4">
    <source>
        <dbReference type="ARBA" id="ARBA00022801"/>
    </source>
</evidence>
<feature type="domain" description="Peptidase A1" evidence="8">
    <location>
        <begin position="112"/>
        <end position="432"/>
    </location>
</feature>
<dbReference type="STRING" id="4232.A0A251U6M6"/>
<reference evidence="9 11" key="1">
    <citation type="journal article" date="2017" name="Nature">
        <title>The sunflower genome provides insights into oil metabolism, flowering and Asterid evolution.</title>
        <authorList>
            <person name="Badouin H."/>
            <person name="Gouzy J."/>
            <person name="Grassa C.J."/>
            <person name="Murat F."/>
            <person name="Staton S.E."/>
            <person name="Cottret L."/>
            <person name="Lelandais-Briere C."/>
            <person name="Owens G.L."/>
            <person name="Carrere S."/>
            <person name="Mayjonade B."/>
            <person name="Legrand L."/>
            <person name="Gill N."/>
            <person name="Kane N.C."/>
            <person name="Bowers J.E."/>
            <person name="Hubner S."/>
            <person name="Bellec A."/>
            <person name="Berard A."/>
            <person name="Berges H."/>
            <person name="Blanchet N."/>
            <person name="Boniface M.C."/>
            <person name="Brunel D."/>
            <person name="Catrice O."/>
            <person name="Chaidir N."/>
            <person name="Claudel C."/>
            <person name="Donnadieu C."/>
            <person name="Faraut T."/>
            <person name="Fievet G."/>
            <person name="Helmstetter N."/>
            <person name="King M."/>
            <person name="Knapp S.J."/>
            <person name="Lai Z."/>
            <person name="Le Paslier M.C."/>
            <person name="Lippi Y."/>
            <person name="Lorenzon L."/>
            <person name="Mandel J.R."/>
            <person name="Marage G."/>
            <person name="Marchand G."/>
            <person name="Marquand E."/>
            <person name="Bret-Mestries E."/>
            <person name="Morien E."/>
            <person name="Nambeesan S."/>
            <person name="Nguyen T."/>
            <person name="Pegot-Espagnet P."/>
            <person name="Pouilly N."/>
            <person name="Raftis F."/>
            <person name="Sallet E."/>
            <person name="Schiex T."/>
            <person name="Thomas J."/>
            <person name="Vandecasteele C."/>
            <person name="Vares D."/>
            <person name="Vear F."/>
            <person name="Vautrin S."/>
            <person name="Crespi M."/>
            <person name="Mangin B."/>
            <person name="Burke J.M."/>
            <person name="Salse J."/>
            <person name="Munos S."/>
            <person name="Vincourt P."/>
            <person name="Rieseberg L.H."/>
            <person name="Langlade N.B."/>
        </authorList>
    </citation>
    <scope>NUCLEOTIDE SEQUENCE [LARGE SCALE GENOMIC DNA]</scope>
    <source>
        <strain evidence="11">cv. SF193</strain>
        <tissue evidence="9">Leaves</tissue>
    </source>
</reference>
<keyword evidence="3" id="KW-0064">Aspartyl protease</keyword>
<keyword evidence="7" id="KW-0472">Membrane</keyword>
<dbReference type="GO" id="GO:0005576">
    <property type="term" value="C:extracellular region"/>
    <property type="evidence" value="ECO:0000318"/>
    <property type="project" value="GO_Central"/>
</dbReference>
<dbReference type="SUPFAM" id="SSF50630">
    <property type="entry name" value="Acid proteases"/>
    <property type="match status" value="1"/>
</dbReference>
<dbReference type="InParanoid" id="A0A251U6M6"/>
<dbReference type="FunFam" id="2.40.70.10:FF:000033">
    <property type="entry name" value="Aspartyl protease family protein"/>
    <property type="match status" value="1"/>
</dbReference>
<keyword evidence="11" id="KW-1185">Reference proteome</keyword>
<reference evidence="10" key="2">
    <citation type="submission" date="2017-02" db="EMBL/GenBank/DDBJ databases">
        <title>Sunflower complete genome.</title>
        <authorList>
            <person name="Langlade N."/>
            <person name="Munos S."/>
        </authorList>
    </citation>
    <scope>NUCLEOTIDE SEQUENCE [LARGE SCALE GENOMIC DNA]</scope>
    <source>
        <tissue evidence="10">Leaves</tissue>
    </source>
</reference>
<evidence type="ECO:0000256" key="5">
    <source>
        <dbReference type="ARBA" id="ARBA00023180"/>
    </source>
</evidence>
<dbReference type="InterPro" id="IPR051708">
    <property type="entry name" value="Plant_Aspart_Prot_A1"/>
</dbReference>
<evidence type="ECO:0000313" key="9">
    <source>
        <dbReference type="EMBL" id="KAF5794523.1"/>
    </source>
</evidence>
<sequence length="439" mass="48827">MDHNSTSLAAHFALKDQGSYLARVLVPRTYTIYKCMRASFFLTPSQLSLMASSIFLPLILFHLLLATEPTSSARILLTRVSRPKYTSTNSLMNNPEYYSPGRYPLILSKDVYAMSLAIGTPPVKFSAIMDTGSNLIWTKCKSSGPNFFDTSMSTSFSSYVGDTCEEWGVGQDCPQKYDDGKSVNVTLGQETLTIGDVKVNDVTFGCGITDDENFGFDGIVGMGPGKLSLVSQLRSRVFYYCLGSRFDPTARRVLRTGSIPNTYSSVQTTPLRTDESNYYIILEGISVGETKLPITDTEIAKSNKDKGMVIDSGTTFTYLEKSIVDMISNEFMSQTNLNMSGSDNVTKYGLENCFNYQGYDNVEFPKVVFHFEGANWELKKDNYIYQKEGGEEGCLAFKSNDQENDKSAIFGNIQQQNMIVSYDLDNCNLSFVPADCNQM</sequence>
<dbReference type="Pfam" id="PF14543">
    <property type="entry name" value="TAXi_N"/>
    <property type="match status" value="1"/>
</dbReference>
<reference evidence="9" key="3">
    <citation type="submission" date="2020-06" db="EMBL/GenBank/DDBJ databases">
        <title>Helianthus annuus Genome sequencing and assembly Release 2.</title>
        <authorList>
            <person name="Gouzy J."/>
            <person name="Langlade N."/>
            <person name="Munos S."/>
        </authorList>
    </citation>
    <scope>NUCLEOTIDE SEQUENCE</scope>
    <source>
        <tissue evidence="9">Leaves</tissue>
    </source>
</reference>
<proteinExistence type="inferred from homology"/>
<evidence type="ECO:0000313" key="11">
    <source>
        <dbReference type="Proteomes" id="UP000215914"/>
    </source>
</evidence>
<dbReference type="PANTHER" id="PTHR47967">
    <property type="entry name" value="OS07G0603500 PROTEIN-RELATED"/>
    <property type="match status" value="1"/>
</dbReference>
<keyword evidence="7" id="KW-1133">Transmembrane helix</keyword>
<keyword evidence="4 9" id="KW-0378">Hydrolase</keyword>
<evidence type="ECO:0000256" key="3">
    <source>
        <dbReference type="ARBA" id="ARBA00022750"/>
    </source>
</evidence>
<dbReference type="CDD" id="cd05476">
    <property type="entry name" value="pepsin_A_like_plant"/>
    <property type="match status" value="1"/>
</dbReference>
<keyword evidence="5" id="KW-0325">Glycoprotein</keyword>
<dbReference type="GO" id="GO:0006508">
    <property type="term" value="P:proteolysis"/>
    <property type="evidence" value="ECO:0007669"/>
    <property type="project" value="UniProtKB-KW"/>
</dbReference>
<dbReference type="PRINTS" id="PR00792">
    <property type="entry name" value="PEPSIN"/>
</dbReference>
<dbReference type="PROSITE" id="PS51767">
    <property type="entry name" value="PEPTIDASE_A1"/>
    <property type="match status" value="1"/>
</dbReference>